<protein>
    <submittedName>
        <fullName evidence="3">Uncharacterized protein LOC136082563</fullName>
    </submittedName>
</protein>
<accession>A0ABM4C8T6</accession>
<sequence length="644" mass="74178">MAKYTVVQIKDLLEIHENTLLKIFNEKFEKLESKLVNLQNENTCLKKEVYELKKSVEFVSEKYEAVNIKLTEQKNAKTSTVANINSTTSFENENNNEIKDKIAELEDRSRRSNLRFSGIVEDENETWEKENLNIFNLICLTETWCDSVDVKLNSNLCLTGFNMIPLARKAKKRGGGVLIYIKENMCFIIRPDMSISDDNIEVLTIEIKTGNSKNILLSCCYRPPSSKTESFASFLCNDILKKGLKGKKFNYLIGDVNLNCFEYHTNNNIKKFYDNLFQNGAVPLISRSTRVTATSASIIDNIITTDIFNKFLKIGIIKNEISDHFPIFFSINIVPKLLPQQKQIFTKRFFNETSLKSFNEQLSLIRWTNIDFKSDANIVYDTFYKTFFDIYDANFPKKEICKSNKSLKSPWINKDIRKSSKIKQKLYVEYLKTKTHESKILYKKYAKQFESQKKAAKKNYYLNMLEKHKFNSKRTWQILAEITGNRKLKLCSLPKSLKINGNNVDDPKEIASELNKFFVSVGPNLSKNIPDMLNPIINCVLPLKTNLNAFEVSFSEFESAFKLLKSNKAVGPDDISGNIVISSDNNIKDILFKVFKCSINQGIFPEQLKVAKVTPIFKGGELKNVNNYRPISVLSVFSKIFERI</sequence>
<gene>
    <name evidence="3" type="primary">LOC136082563</name>
</gene>
<dbReference type="SUPFAM" id="SSF56219">
    <property type="entry name" value="DNase I-like"/>
    <property type="match status" value="1"/>
</dbReference>
<dbReference type="Gene3D" id="3.60.10.10">
    <property type="entry name" value="Endonuclease/exonuclease/phosphatase"/>
    <property type="match status" value="1"/>
</dbReference>
<organism evidence="2 3">
    <name type="scientific">Hydra vulgaris</name>
    <name type="common">Hydra</name>
    <name type="synonym">Hydra attenuata</name>
    <dbReference type="NCBI Taxonomy" id="6087"/>
    <lineage>
        <taxon>Eukaryota</taxon>
        <taxon>Metazoa</taxon>
        <taxon>Cnidaria</taxon>
        <taxon>Hydrozoa</taxon>
        <taxon>Hydroidolina</taxon>
        <taxon>Anthoathecata</taxon>
        <taxon>Aplanulata</taxon>
        <taxon>Hydridae</taxon>
        <taxon>Hydra</taxon>
    </lineage>
</organism>
<dbReference type="InterPro" id="IPR036691">
    <property type="entry name" value="Endo/exonu/phosph_ase_sf"/>
</dbReference>
<evidence type="ECO:0000256" key="1">
    <source>
        <dbReference type="SAM" id="Coils"/>
    </source>
</evidence>
<dbReference type="PANTHER" id="PTHR47510">
    <property type="entry name" value="REVERSE TRANSCRIPTASE DOMAIN-CONTAINING PROTEIN"/>
    <property type="match status" value="1"/>
</dbReference>
<feature type="coiled-coil region" evidence="1">
    <location>
        <begin position="21"/>
        <end position="55"/>
    </location>
</feature>
<proteinExistence type="predicted"/>
<evidence type="ECO:0000313" key="2">
    <source>
        <dbReference type="Proteomes" id="UP001652625"/>
    </source>
</evidence>
<dbReference type="PANTHER" id="PTHR47510:SF3">
    <property type="entry name" value="ENDO_EXONUCLEASE_PHOSPHATASE DOMAIN-CONTAINING PROTEIN"/>
    <property type="match status" value="1"/>
</dbReference>
<dbReference type="RefSeq" id="XP_065658046.1">
    <property type="nucleotide sequence ID" value="XM_065801974.1"/>
</dbReference>
<feature type="coiled-coil region" evidence="1">
    <location>
        <begin position="88"/>
        <end position="115"/>
    </location>
</feature>
<evidence type="ECO:0000313" key="3">
    <source>
        <dbReference type="RefSeq" id="XP_065658046.1"/>
    </source>
</evidence>
<dbReference type="Proteomes" id="UP001652625">
    <property type="component" value="Chromosome 07"/>
</dbReference>
<keyword evidence="1" id="KW-0175">Coiled coil</keyword>
<name>A0ABM4C8T6_HYDVU</name>
<reference evidence="3" key="1">
    <citation type="submission" date="2025-08" db="UniProtKB">
        <authorList>
            <consortium name="RefSeq"/>
        </authorList>
    </citation>
    <scope>IDENTIFICATION</scope>
</reference>
<dbReference type="GeneID" id="136082563"/>
<keyword evidence="2" id="KW-1185">Reference proteome</keyword>